<reference evidence="3" key="3">
    <citation type="submission" date="2025-08" db="UniProtKB">
        <authorList>
            <consortium name="Ensembl"/>
        </authorList>
    </citation>
    <scope>IDENTIFICATION</scope>
</reference>
<keyword evidence="2" id="KW-0732">Signal</keyword>
<reference evidence="3" key="4">
    <citation type="submission" date="2025-09" db="UniProtKB">
        <authorList>
            <consortium name="Ensembl"/>
        </authorList>
    </citation>
    <scope>IDENTIFICATION</scope>
</reference>
<accession>A0A1W2WC40</accession>
<dbReference type="Gene3D" id="2.70.130.10">
    <property type="entry name" value="Mannose-6-phosphate receptor binding domain"/>
    <property type="match status" value="1"/>
</dbReference>
<keyword evidence="4" id="KW-1185">Reference proteome</keyword>
<feature type="signal peptide" evidence="2">
    <location>
        <begin position="1"/>
        <end position="21"/>
    </location>
</feature>
<sequence>MARFWLFINVAVLLMCAQGLGLECNKIDQCRCQMSDGSGIINLKSIGRQDNVPRWTINAGWWTFRYNPCYAFTSVQFTGLAVHQIDSNTLTEEYNLGLQSTESFSYNVTDGVSISYLSHDSLRKSRVALACEPLNTGHDLLFIGELIITEYEFVLTSPCACPGLCDDNGVIIPKTTTLPKTTTTPNPNPNGNDKYHYWNDVGPVIVSLLIHDVIILVIALIVMAILKFGFDITCCSRGGAPGGGFPNPASNKSNPYSISTDA</sequence>
<reference evidence="4" key="1">
    <citation type="journal article" date="2002" name="Science">
        <title>The draft genome of Ciona intestinalis: insights into chordate and vertebrate origins.</title>
        <authorList>
            <person name="Dehal P."/>
            <person name="Satou Y."/>
            <person name="Campbell R.K."/>
            <person name="Chapman J."/>
            <person name="Degnan B."/>
            <person name="De Tomaso A."/>
            <person name="Davidson B."/>
            <person name="Di Gregorio A."/>
            <person name="Gelpke M."/>
            <person name="Goodstein D.M."/>
            <person name="Harafuji N."/>
            <person name="Hastings K.E."/>
            <person name="Ho I."/>
            <person name="Hotta K."/>
            <person name="Huang W."/>
            <person name="Kawashima T."/>
            <person name="Lemaire P."/>
            <person name="Martinez D."/>
            <person name="Meinertzhagen I.A."/>
            <person name="Necula S."/>
            <person name="Nonaka M."/>
            <person name="Putnam N."/>
            <person name="Rash S."/>
            <person name="Saiga H."/>
            <person name="Satake M."/>
            <person name="Terry A."/>
            <person name="Yamada L."/>
            <person name="Wang H.G."/>
            <person name="Awazu S."/>
            <person name="Azumi K."/>
            <person name="Boore J."/>
            <person name="Branno M."/>
            <person name="Chin-Bow S."/>
            <person name="DeSantis R."/>
            <person name="Doyle S."/>
            <person name="Francino P."/>
            <person name="Keys D.N."/>
            <person name="Haga S."/>
            <person name="Hayashi H."/>
            <person name="Hino K."/>
            <person name="Imai K.S."/>
            <person name="Inaba K."/>
            <person name="Kano S."/>
            <person name="Kobayashi K."/>
            <person name="Kobayashi M."/>
            <person name="Lee B.I."/>
            <person name="Makabe K.W."/>
            <person name="Manohar C."/>
            <person name="Matassi G."/>
            <person name="Medina M."/>
            <person name="Mochizuki Y."/>
            <person name="Mount S."/>
            <person name="Morishita T."/>
            <person name="Miura S."/>
            <person name="Nakayama A."/>
            <person name="Nishizaka S."/>
            <person name="Nomoto H."/>
            <person name="Ohta F."/>
            <person name="Oishi K."/>
            <person name="Rigoutsos I."/>
            <person name="Sano M."/>
            <person name="Sasaki A."/>
            <person name="Sasakura Y."/>
            <person name="Shoguchi E."/>
            <person name="Shin-i T."/>
            <person name="Spagnuolo A."/>
            <person name="Stainier D."/>
            <person name="Suzuki M.M."/>
            <person name="Tassy O."/>
            <person name="Takatori N."/>
            <person name="Tokuoka M."/>
            <person name="Yagi K."/>
            <person name="Yoshizaki F."/>
            <person name="Wada S."/>
            <person name="Zhang C."/>
            <person name="Hyatt P.D."/>
            <person name="Larimer F."/>
            <person name="Detter C."/>
            <person name="Doggett N."/>
            <person name="Glavina T."/>
            <person name="Hawkins T."/>
            <person name="Richardson P."/>
            <person name="Lucas S."/>
            <person name="Kohara Y."/>
            <person name="Levine M."/>
            <person name="Satoh N."/>
            <person name="Rokhsar D.S."/>
        </authorList>
    </citation>
    <scope>NUCLEOTIDE SEQUENCE [LARGE SCALE GENOMIC DNA]</scope>
</reference>
<dbReference type="AlphaFoldDB" id="H2XTD7"/>
<proteinExistence type="predicted"/>
<organism evidence="3 4">
    <name type="scientific">Ciona intestinalis</name>
    <name type="common">Transparent sea squirt</name>
    <name type="synonym">Ascidia intestinalis</name>
    <dbReference type="NCBI Taxonomy" id="7719"/>
    <lineage>
        <taxon>Eukaryota</taxon>
        <taxon>Metazoa</taxon>
        <taxon>Chordata</taxon>
        <taxon>Tunicata</taxon>
        <taxon>Ascidiacea</taxon>
        <taxon>Phlebobranchia</taxon>
        <taxon>Cionidae</taxon>
        <taxon>Ciona</taxon>
    </lineage>
</organism>
<dbReference type="RefSeq" id="XP_002128658.1">
    <property type="nucleotide sequence ID" value="XM_002128622.5"/>
</dbReference>
<dbReference type="GeneTree" id="ENSGT00730000112617"/>
<dbReference type="GO" id="GO:0005802">
    <property type="term" value="C:trans-Golgi network"/>
    <property type="evidence" value="ECO:0000318"/>
    <property type="project" value="GO_Central"/>
</dbReference>
<dbReference type="InterPro" id="IPR009011">
    <property type="entry name" value="Man6P_isomerase_rcpt-bd_dom_sf"/>
</dbReference>
<keyword evidence="1" id="KW-1133">Transmembrane helix</keyword>
<accession>H2XTD7</accession>
<dbReference type="Proteomes" id="UP000008144">
    <property type="component" value="Chromosome 8"/>
</dbReference>
<dbReference type="InParanoid" id="H2XTD7"/>
<dbReference type="EMBL" id="EAAA01002761">
    <property type="status" value="NOT_ANNOTATED_CDS"/>
    <property type="molecule type" value="Genomic_DNA"/>
</dbReference>
<dbReference type="Ensembl" id="ENSCINT00000030836.1">
    <property type="protein sequence ID" value="ENSCINP00000032921.1"/>
    <property type="gene ID" value="ENSCING00000021584.1"/>
</dbReference>
<keyword evidence="1" id="KW-0472">Membrane</keyword>
<dbReference type="HOGENOM" id="CLU_1124208_0_0_1"/>
<evidence type="ECO:0000256" key="1">
    <source>
        <dbReference type="SAM" id="Phobius"/>
    </source>
</evidence>
<dbReference type="OrthoDB" id="29460at2759"/>
<evidence type="ECO:0000313" key="4">
    <source>
        <dbReference type="Proteomes" id="UP000008144"/>
    </source>
</evidence>
<protein>
    <submittedName>
        <fullName evidence="3">Uncharacterized LOC100184158</fullName>
    </submittedName>
</protein>
<dbReference type="OMA" id="WTINAGW"/>
<feature type="chain" id="PRO_5014093646" evidence="2">
    <location>
        <begin position="22"/>
        <end position="262"/>
    </location>
</feature>
<dbReference type="GeneID" id="100184158"/>
<dbReference type="FunFam" id="2.70.130.10:FF:000029">
    <property type="entry name" value="uncharacterized protein LOC100184158"/>
    <property type="match status" value="1"/>
</dbReference>
<gene>
    <name evidence="3" type="primary">LOC100184158</name>
</gene>
<keyword evidence="1" id="KW-0812">Transmembrane</keyword>
<evidence type="ECO:0000256" key="2">
    <source>
        <dbReference type="SAM" id="SignalP"/>
    </source>
</evidence>
<dbReference type="KEGG" id="cin:100184158"/>
<dbReference type="SUPFAM" id="SSF50911">
    <property type="entry name" value="Mannose 6-phosphate receptor domain"/>
    <property type="match status" value="1"/>
</dbReference>
<feature type="transmembrane region" description="Helical" evidence="1">
    <location>
        <begin position="204"/>
        <end position="226"/>
    </location>
</feature>
<name>H2XTD7_CIOIN</name>
<dbReference type="PANTHER" id="PTHR15071">
    <property type="entry name" value="MANNOSE-6-PHOSPHATE RECEPTOR FAMILY MEMBER"/>
    <property type="match status" value="1"/>
</dbReference>
<dbReference type="PANTHER" id="PTHR15071:SF34">
    <property type="entry name" value="MRH DOMAIN-CONTAINING PROTEIN"/>
    <property type="match status" value="1"/>
</dbReference>
<reference evidence="3" key="2">
    <citation type="journal article" date="2008" name="Genome Biol.">
        <title>Improved genome assembly and evidence-based global gene model set for the chordate Ciona intestinalis: new insight into intron and operon populations.</title>
        <authorList>
            <person name="Satou Y."/>
            <person name="Mineta K."/>
            <person name="Ogasawara M."/>
            <person name="Sasakura Y."/>
            <person name="Shoguchi E."/>
            <person name="Ueno K."/>
            <person name="Yamada L."/>
            <person name="Matsumoto J."/>
            <person name="Wasserscheid J."/>
            <person name="Dewar K."/>
            <person name="Wiley G.B."/>
            <person name="Macmil S.L."/>
            <person name="Roe B.A."/>
            <person name="Zeller R.W."/>
            <person name="Hastings K.E."/>
            <person name="Lemaire P."/>
            <person name="Lindquist E."/>
            <person name="Endo T."/>
            <person name="Hotta K."/>
            <person name="Inaba K."/>
        </authorList>
    </citation>
    <scope>NUCLEOTIDE SEQUENCE [LARGE SCALE GENOMIC DNA]</scope>
    <source>
        <strain evidence="3">wild type</strain>
    </source>
</reference>
<evidence type="ECO:0000313" key="3">
    <source>
        <dbReference type="Ensembl" id="ENSCINP00000032921.1"/>
    </source>
</evidence>